<proteinExistence type="predicted"/>
<dbReference type="EMBL" id="CP067378">
    <property type="protein sequence ID" value="QYS87946.1"/>
    <property type="molecule type" value="Genomic_DNA"/>
</dbReference>
<dbReference type="KEGG" id="fdv:JJC05_08500"/>
<sequence length="138" mass="15501">MQPNITGTIKVEWQLYDETKTGCGPYNPITNCPVTADSCWNKIVESNEYTVLNEGKYRLIYTFLGGCTRTFYFNVYKNLTETEVKVLPIVCGALGSITVIKPINSTGRFQFQLVQPNGTLGVWTVNPVFQVLVPVIIR</sequence>
<name>A0A8G0P4E6_9FLAO</name>
<gene>
    <name evidence="1" type="ORF">JJC05_08500</name>
</gene>
<evidence type="ECO:0000313" key="1">
    <source>
        <dbReference type="EMBL" id="QYS87946.1"/>
    </source>
</evidence>
<accession>A0A8G0P4E6</accession>
<dbReference type="Proteomes" id="UP000824721">
    <property type="component" value="Chromosome"/>
</dbReference>
<dbReference type="AlphaFoldDB" id="A0A8G0P4E6"/>
<organism evidence="1">
    <name type="scientific">Flavobacterium columnare</name>
    <dbReference type="NCBI Taxonomy" id="996"/>
    <lineage>
        <taxon>Bacteria</taxon>
        <taxon>Pseudomonadati</taxon>
        <taxon>Bacteroidota</taxon>
        <taxon>Flavobacteriia</taxon>
        <taxon>Flavobacteriales</taxon>
        <taxon>Flavobacteriaceae</taxon>
        <taxon>Flavobacterium</taxon>
    </lineage>
</organism>
<reference evidence="1" key="1">
    <citation type="submission" date="2020-12" db="EMBL/GenBank/DDBJ databases">
        <title>Genome sequencing of genetic groups of Flavobacterium columnare.</title>
        <authorList>
            <person name="Waldbieser G.C."/>
            <person name="Griffin M.J."/>
            <person name="LaFrentz B.R."/>
        </authorList>
    </citation>
    <scope>NUCLEOTIDE SEQUENCE</scope>
    <source>
        <strain evidence="1">90-106</strain>
    </source>
</reference>
<protein>
    <submittedName>
        <fullName evidence="1">Uncharacterized protein</fullName>
    </submittedName>
</protein>